<comment type="subcellular location">
    <subcellularLocation>
        <location evidence="2 10">Membrane</location>
        <topology evidence="2 10">Multi-pass membrane protein</topology>
    </subcellularLocation>
</comment>
<keyword evidence="9 10" id="KW-0472">Membrane</keyword>
<feature type="transmembrane region" description="Helical" evidence="10">
    <location>
        <begin position="145"/>
        <end position="163"/>
    </location>
</feature>
<accession>A0A7S3I2R7</accession>
<keyword evidence="8 10" id="KW-1133">Transmembrane helix</keyword>
<evidence type="ECO:0000256" key="10">
    <source>
        <dbReference type="RuleBase" id="RU362115"/>
    </source>
</evidence>
<protein>
    <recommendedName>
        <fullName evidence="10">Rhomboid-like protease</fullName>
        <ecNumber evidence="10">3.4.21.105</ecNumber>
    </recommendedName>
</protein>
<dbReference type="Gene3D" id="1.20.1540.10">
    <property type="entry name" value="Rhomboid-like"/>
    <property type="match status" value="1"/>
</dbReference>
<evidence type="ECO:0000256" key="4">
    <source>
        <dbReference type="ARBA" id="ARBA00022670"/>
    </source>
</evidence>
<dbReference type="PANTHER" id="PTHR22936:SF69">
    <property type="entry name" value="RHOMBOID-LIKE PROTEIN"/>
    <property type="match status" value="1"/>
</dbReference>
<gene>
    <name evidence="12" type="ORF">FEHR0123_LOCUS6994</name>
</gene>
<evidence type="ECO:0000259" key="11">
    <source>
        <dbReference type="Pfam" id="PF01694"/>
    </source>
</evidence>
<evidence type="ECO:0000256" key="9">
    <source>
        <dbReference type="ARBA" id="ARBA00023136"/>
    </source>
</evidence>
<name>A0A7S3I2R7_9SPIT</name>
<keyword evidence="7 10" id="KW-0720">Serine protease</keyword>
<keyword evidence="4 10" id="KW-0645">Protease</keyword>
<evidence type="ECO:0000256" key="1">
    <source>
        <dbReference type="ARBA" id="ARBA00000156"/>
    </source>
</evidence>
<dbReference type="PANTHER" id="PTHR22936">
    <property type="entry name" value="RHOMBOID-RELATED"/>
    <property type="match status" value="1"/>
</dbReference>
<organism evidence="12">
    <name type="scientific">Favella ehrenbergii</name>
    <dbReference type="NCBI Taxonomy" id="182087"/>
    <lineage>
        <taxon>Eukaryota</taxon>
        <taxon>Sar</taxon>
        <taxon>Alveolata</taxon>
        <taxon>Ciliophora</taxon>
        <taxon>Intramacronucleata</taxon>
        <taxon>Spirotrichea</taxon>
        <taxon>Choreotrichia</taxon>
        <taxon>Tintinnida</taxon>
        <taxon>Xystonellidae</taxon>
        <taxon>Favella</taxon>
    </lineage>
</organism>
<evidence type="ECO:0000256" key="7">
    <source>
        <dbReference type="ARBA" id="ARBA00022825"/>
    </source>
</evidence>
<comment type="similarity">
    <text evidence="3 10">Belongs to the peptidase S54 family.</text>
</comment>
<feature type="domain" description="Peptidase S54 rhomboid" evidence="11">
    <location>
        <begin position="49"/>
        <end position="188"/>
    </location>
</feature>
<dbReference type="SUPFAM" id="SSF144091">
    <property type="entry name" value="Rhomboid-like"/>
    <property type="match status" value="1"/>
</dbReference>
<evidence type="ECO:0000256" key="8">
    <source>
        <dbReference type="ARBA" id="ARBA00022989"/>
    </source>
</evidence>
<evidence type="ECO:0000256" key="2">
    <source>
        <dbReference type="ARBA" id="ARBA00004141"/>
    </source>
</evidence>
<feature type="transmembrane region" description="Helical" evidence="10">
    <location>
        <begin position="207"/>
        <end position="225"/>
    </location>
</feature>
<evidence type="ECO:0000256" key="3">
    <source>
        <dbReference type="ARBA" id="ARBA00009045"/>
    </source>
</evidence>
<proteinExistence type="inferred from homology"/>
<sequence length="240" mass="27118">MFACIAVFITTKVLDMTVLGNSAGDYEKWVCTLKAFQAKFTYSITEKYEVWRLLTAVFLHNSFLHLFWNMFSLSTFAYTVEKYVDSPKNYLWILVLGSYEGNVLSAILRPYTVGVGASGTIFALLGVLLIWFWVNYHRFGDNRQIFLVFIIVIGVFSILNVFLSRSIDAWGHLGGFITGVPLGVLMLKPSEMHIETKLSPWRNLARLFLLILLVGTTVILFIKPLPDCDGGACEKMCDGK</sequence>
<dbReference type="GO" id="GO:0016020">
    <property type="term" value="C:membrane"/>
    <property type="evidence" value="ECO:0007669"/>
    <property type="project" value="UniProtKB-SubCell"/>
</dbReference>
<feature type="transmembrane region" description="Helical" evidence="10">
    <location>
        <begin position="169"/>
        <end position="187"/>
    </location>
</feature>
<feature type="transmembrane region" description="Helical" evidence="10">
    <location>
        <begin position="50"/>
        <end position="68"/>
    </location>
</feature>
<dbReference type="Pfam" id="PF01694">
    <property type="entry name" value="Rhomboid"/>
    <property type="match status" value="1"/>
</dbReference>
<dbReference type="AlphaFoldDB" id="A0A7S3I2R7"/>
<dbReference type="EMBL" id="HBIE01022967">
    <property type="protein sequence ID" value="CAE0312073.1"/>
    <property type="molecule type" value="Transcribed_RNA"/>
</dbReference>
<dbReference type="InterPro" id="IPR035952">
    <property type="entry name" value="Rhomboid-like_sf"/>
</dbReference>
<evidence type="ECO:0000313" key="12">
    <source>
        <dbReference type="EMBL" id="CAE0312073.1"/>
    </source>
</evidence>
<dbReference type="InterPro" id="IPR022764">
    <property type="entry name" value="Peptidase_S54_rhomboid_dom"/>
</dbReference>
<reference evidence="12" key="1">
    <citation type="submission" date="2021-01" db="EMBL/GenBank/DDBJ databases">
        <authorList>
            <person name="Corre E."/>
            <person name="Pelletier E."/>
            <person name="Niang G."/>
            <person name="Scheremetjew M."/>
            <person name="Finn R."/>
            <person name="Kale V."/>
            <person name="Holt S."/>
            <person name="Cochrane G."/>
            <person name="Meng A."/>
            <person name="Brown T."/>
            <person name="Cohen L."/>
        </authorList>
    </citation>
    <scope>NUCLEOTIDE SEQUENCE</scope>
    <source>
        <strain evidence="12">Fehren 1</strain>
    </source>
</reference>
<dbReference type="GO" id="GO:0004252">
    <property type="term" value="F:serine-type endopeptidase activity"/>
    <property type="evidence" value="ECO:0007669"/>
    <property type="project" value="InterPro"/>
</dbReference>
<keyword evidence="5 10" id="KW-0812">Transmembrane</keyword>
<evidence type="ECO:0000256" key="5">
    <source>
        <dbReference type="ARBA" id="ARBA00022692"/>
    </source>
</evidence>
<dbReference type="InterPro" id="IPR002610">
    <property type="entry name" value="Peptidase_S54_rhomboid-like"/>
</dbReference>
<evidence type="ECO:0000256" key="6">
    <source>
        <dbReference type="ARBA" id="ARBA00022801"/>
    </source>
</evidence>
<comment type="function">
    <text evidence="10">Serine protease involved in intramembrane proteolysis.</text>
</comment>
<keyword evidence="6 10" id="KW-0378">Hydrolase</keyword>
<dbReference type="EC" id="3.4.21.105" evidence="10"/>
<dbReference type="GO" id="GO:0006508">
    <property type="term" value="P:proteolysis"/>
    <property type="evidence" value="ECO:0007669"/>
    <property type="project" value="UniProtKB-KW"/>
</dbReference>
<comment type="caution">
    <text evidence="10">Lacks conserved residue(s) required for the propagation of feature annotation.</text>
</comment>
<comment type="catalytic activity">
    <reaction evidence="1 10">
        <text>Cleaves type-1 transmembrane domains using a catalytic dyad composed of serine and histidine that are contributed by different transmembrane domains.</text>
        <dbReference type="EC" id="3.4.21.105"/>
    </reaction>
</comment>
<feature type="transmembrane region" description="Helical" evidence="10">
    <location>
        <begin position="114"/>
        <end position="133"/>
    </location>
</feature>